<evidence type="ECO:0000313" key="2">
    <source>
        <dbReference type="EMBL" id="QIN83280.1"/>
    </source>
</evidence>
<gene>
    <name evidence="2" type="ORF">GBA63_11985</name>
</gene>
<proteinExistence type="predicted"/>
<protein>
    <submittedName>
        <fullName evidence="2">Uncharacterized protein</fullName>
    </submittedName>
</protein>
<dbReference type="Proteomes" id="UP000501452">
    <property type="component" value="Chromosome"/>
</dbReference>
<dbReference type="RefSeq" id="WP_166176410.1">
    <property type="nucleotide sequence ID" value="NZ_CP045119.1"/>
</dbReference>
<keyword evidence="1" id="KW-0812">Transmembrane</keyword>
<keyword evidence="1" id="KW-1133">Transmembrane helix</keyword>
<reference evidence="2 3" key="1">
    <citation type="submission" date="2019-10" db="EMBL/GenBank/DDBJ databases">
        <title>Rubrobacter sp nov SCSIO 52090 isolated from a deep-sea sediment in the South China Sea.</title>
        <authorList>
            <person name="Chen R.W."/>
        </authorList>
    </citation>
    <scope>NUCLEOTIDE SEQUENCE [LARGE SCALE GENOMIC DNA]</scope>
    <source>
        <strain evidence="2 3">SCSIO 52909</strain>
    </source>
</reference>
<evidence type="ECO:0000313" key="3">
    <source>
        <dbReference type="Proteomes" id="UP000501452"/>
    </source>
</evidence>
<dbReference type="AlphaFoldDB" id="A0A6G8Q9X0"/>
<keyword evidence="3" id="KW-1185">Reference proteome</keyword>
<keyword evidence="1" id="KW-0472">Membrane</keyword>
<dbReference type="EMBL" id="CP045119">
    <property type="protein sequence ID" value="QIN83280.1"/>
    <property type="molecule type" value="Genomic_DNA"/>
</dbReference>
<dbReference type="KEGG" id="rub:GBA63_11985"/>
<feature type="transmembrane region" description="Helical" evidence="1">
    <location>
        <begin position="7"/>
        <end position="25"/>
    </location>
</feature>
<feature type="transmembrane region" description="Helical" evidence="1">
    <location>
        <begin position="104"/>
        <end position="125"/>
    </location>
</feature>
<feature type="transmembrane region" description="Helical" evidence="1">
    <location>
        <begin position="37"/>
        <end position="59"/>
    </location>
</feature>
<evidence type="ECO:0000256" key="1">
    <source>
        <dbReference type="SAM" id="Phobius"/>
    </source>
</evidence>
<accession>A0A6G8Q9X0</accession>
<name>A0A6G8Q9X0_9ACTN</name>
<organism evidence="2 3">
    <name type="scientific">Rubrobacter tropicus</name>
    <dbReference type="NCBI Taxonomy" id="2653851"/>
    <lineage>
        <taxon>Bacteria</taxon>
        <taxon>Bacillati</taxon>
        <taxon>Actinomycetota</taxon>
        <taxon>Rubrobacteria</taxon>
        <taxon>Rubrobacterales</taxon>
        <taxon>Rubrobacteraceae</taxon>
        <taxon>Rubrobacter</taxon>
    </lineage>
</organism>
<sequence length="155" mass="16841">MSEVSTFRLYLLRAMYLFTVVGLAIEKLPALLHPANLSPGDSVILSVLGATALLAVLGIRYPIKMLPLLLFEFVWKSIWILVFGLPQLLSGGLDPNVSFGGTETLTACLVGVVLVPLVMPWGYALEHYLSASGDRWGKQATVRPPLPRDKPKIAA</sequence>
<feature type="transmembrane region" description="Helical" evidence="1">
    <location>
        <begin position="66"/>
        <end position="84"/>
    </location>
</feature>